<dbReference type="EMBL" id="JARKIB010000183">
    <property type="protein sequence ID" value="KAJ7726949.1"/>
    <property type="molecule type" value="Genomic_DNA"/>
</dbReference>
<sequence length="171" mass="18445">MFPRSSVVRTAVAKWTRLLTNHPLLLTPLFLVHCASPLSLVAKSRMAGQRREQRPDARINDVEGDIVLRVFGCGKSDCPIDSLSHEPPNPSLASPSVAAADRTPRERHGLRVDTLPAPRGLESLAQALANHTQSPVEPSHSLTDSSDFTIPKLQVVTPSENSGGVEICFGV</sequence>
<comment type="caution">
    <text evidence="2">The sequence shown here is derived from an EMBL/GenBank/DDBJ whole genome shotgun (WGS) entry which is preliminary data.</text>
</comment>
<reference evidence="2" key="1">
    <citation type="submission" date="2023-03" db="EMBL/GenBank/DDBJ databases">
        <title>Massive genome expansion in bonnet fungi (Mycena s.s.) driven by repeated elements and novel gene families across ecological guilds.</title>
        <authorList>
            <consortium name="Lawrence Berkeley National Laboratory"/>
            <person name="Harder C.B."/>
            <person name="Miyauchi S."/>
            <person name="Viragh M."/>
            <person name="Kuo A."/>
            <person name="Thoen E."/>
            <person name="Andreopoulos B."/>
            <person name="Lu D."/>
            <person name="Skrede I."/>
            <person name="Drula E."/>
            <person name="Henrissat B."/>
            <person name="Morin E."/>
            <person name="Kohler A."/>
            <person name="Barry K."/>
            <person name="LaButti K."/>
            <person name="Morin E."/>
            <person name="Salamov A."/>
            <person name="Lipzen A."/>
            <person name="Mereny Z."/>
            <person name="Hegedus B."/>
            <person name="Baldrian P."/>
            <person name="Stursova M."/>
            <person name="Weitz H."/>
            <person name="Taylor A."/>
            <person name="Grigoriev I.V."/>
            <person name="Nagy L.G."/>
            <person name="Martin F."/>
            <person name="Kauserud H."/>
        </authorList>
    </citation>
    <scope>NUCLEOTIDE SEQUENCE</scope>
    <source>
        <strain evidence="2">CBHHK182m</strain>
    </source>
</reference>
<feature type="region of interest" description="Disordered" evidence="1">
    <location>
        <begin position="82"/>
        <end position="107"/>
    </location>
</feature>
<evidence type="ECO:0000256" key="1">
    <source>
        <dbReference type="SAM" id="MobiDB-lite"/>
    </source>
</evidence>
<accession>A0AAD7HRW4</accession>
<gene>
    <name evidence="2" type="ORF">B0H16DRAFT_1591852</name>
</gene>
<dbReference type="Proteomes" id="UP001215598">
    <property type="component" value="Unassembled WGS sequence"/>
</dbReference>
<dbReference type="AlphaFoldDB" id="A0AAD7HRW4"/>
<proteinExistence type="predicted"/>
<organism evidence="2 3">
    <name type="scientific">Mycena metata</name>
    <dbReference type="NCBI Taxonomy" id="1033252"/>
    <lineage>
        <taxon>Eukaryota</taxon>
        <taxon>Fungi</taxon>
        <taxon>Dikarya</taxon>
        <taxon>Basidiomycota</taxon>
        <taxon>Agaricomycotina</taxon>
        <taxon>Agaricomycetes</taxon>
        <taxon>Agaricomycetidae</taxon>
        <taxon>Agaricales</taxon>
        <taxon>Marasmiineae</taxon>
        <taxon>Mycenaceae</taxon>
        <taxon>Mycena</taxon>
    </lineage>
</organism>
<evidence type="ECO:0000313" key="2">
    <source>
        <dbReference type="EMBL" id="KAJ7726949.1"/>
    </source>
</evidence>
<protein>
    <submittedName>
        <fullName evidence="2">Uncharacterized protein</fullName>
    </submittedName>
</protein>
<keyword evidence="3" id="KW-1185">Reference proteome</keyword>
<evidence type="ECO:0000313" key="3">
    <source>
        <dbReference type="Proteomes" id="UP001215598"/>
    </source>
</evidence>
<name>A0AAD7HRW4_9AGAR</name>